<evidence type="ECO:0000256" key="2">
    <source>
        <dbReference type="ARBA" id="ARBA00022448"/>
    </source>
</evidence>
<dbReference type="EMBL" id="FMKA01000017">
    <property type="protein sequence ID" value="SCP98188.1"/>
    <property type="molecule type" value="Genomic_DNA"/>
</dbReference>
<dbReference type="OrthoDB" id="2637002at2"/>
<keyword evidence="2 7" id="KW-0813">Transport</keyword>
<accession>A0A1D3TVK5</accession>
<dbReference type="Pfam" id="PF00528">
    <property type="entry name" value="BPD_transp_1"/>
    <property type="match status" value="1"/>
</dbReference>
<dbReference type="Gene3D" id="1.10.3720.10">
    <property type="entry name" value="MetI-like"/>
    <property type="match status" value="1"/>
</dbReference>
<dbReference type="RefSeq" id="WP_091235072.1">
    <property type="nucleotide sequence ID" value="NZ_FMKA01000017.1"/>
</dbReference>
<comment type="subcellular location">
    <subcellularLocation>
        <location evidence="1 7">Cell membrane</location>
        <topology evidence="1 7">Multi-pass membrane protein</topology>
    </subcellularLocation>
</comment>
<dbReference type="PROSITE" id="PS50928">
    <property type="entry name" value="ABC_TM1"/>
    <property type="match status" value="1"/>
</dbReference>
<evidence type="ECO:0000313" key="10">
    <source>
        <dbReference type="Proteomes" id="UP000199315"/>
    </source>
</evidence>
<dbReference type="CDD" id="cd06261">
    <property type="entry name" value="TM_PBP2"/>
    <property type="match status" value="1"/>
</dbReference>
<evidence type="ECO:0000256" key="6">
    <source>
        <dbReference type="ARBA" id="ARBA00023136"/>
    </source>
</evidence>
<dbReference type="InterPro" id="IPR035906">
    <property type="entry name" value="MetI-like_sf"/>
</dbReference>
<feature type="transmembrane region" description="Helical" evidence="7">
    <location>
        <begin position="83"/>
        <end position="104"/>
    </location>
</feature>
<feature type="transmembrane region" description="Helical" evidence="7">
    <location>
        <begin position="215"/>
        <end position="233"/>
    </location>
</feature>
<dbReference type="Proteomes" id="UP000199315">
    <property type="component" value="Unassembled WGS sequence"/>
</dbReference>
<proteinExistence type="inferred from homology"/>
<feature type="transmembrane region" description="Helical" evidence="7">
    <location>
        <begin position="170"/>
        <end position="194"/>
    </location>
</feature>
<evidence type="ECO:0000259" key="8">
    <source>
        <dbReference type="PROSITE" id="PS50928"/>
    </source>
</evidence>
<evidence type="ECO:0000313" key="9">
    <source>
        <dbReference type="EMBL" id="SCP98188.1"/>
    </source>
</evidence>
<organism evidence="9 10">
    <name type="scientific">Anaerobium acetethylicum</name>
    <dbReference type="NCBI Taxonomy" id="1619234"/>
    <lineage>
        <taxon>Bacteria</taxon>
        <taxon>Bacillati</taxon>
        <taxon>Bacillota</taxon>
        <taxon>Clostridia</taxon>
        <taxon>Lachnospirales</taxon>
        <taxon>Lachnospiraceae</taxon>
        <taxon>Anaerobium</taxon>
    </lineage>
</organism>
<evidence type="ECO:0000256" key="1">
    <source>
        <dbReference type="ARBA" id="ARBA00004651"/>
    </source>
</evidence>
<keyword evidence="10" id="KW-1185">Reference proteome</keyword>
<evidence type="ECO:0000256" key="7">
    <source>
        <dbReference type="RuleBase" id="RU363032"/>
    </source>
</evidence>
<feature type="domain" description="ABC transmembrane type-1" evidence="8">
    <location>
        <begin position="79"/>
        <end position="294"/>
    </location>
</feature>
<evidence type="ECO:0000256" key="5">
    <source>
        <dbReference type="ARBA" id="ARBA00022989"/>
    </source>
</evidence>
<keyword evidence="6 7" id="KW-0472">Membrane</keyword>
<protein>
    <submittedName>
        <fullName evidence="9">Putative aldouronate transport system permease protein</fullName>
    </submittedName>
</protein>
<keyword evidence="5 7" id="KW-1133">Transmembrane helix</keyword>
<feature type="transmembrane region" description="Helical" evidence="7">
    <location>
        <begin position="125"/>
        <end position="150"/>
    </location>
</feature>
<dbReference type="PANTHER" id="PTHR43227:SF11">
    <property type="entry name" value="BLL4140 PROTEIN"/>
    <property type="match status" value="1"/>
</dbReference>
<feature type="transmembrane region" description="Helical" evidence="7">
    <location>
        <begin position="273"/>
        <end position="294"/>
    </location>
</feature>
<gene>
    <name evidence="9" type="ORF">SAMN05421730_101757</name>
</gene>
<dbReference type="SUPFAM" id="SSF161098">
    <property type="entry name" value="MetI-like"/>
    <property type="match status" value="1"/>
</dbReference>
<evidence type="ECO:0000256" key="3">
    <source>
        <dbReference type="ARBA" id="ARBA00022475"/>
    </source>
</evidence>
<keyword evidence="3" id="KW-1003">Cell membrane</keyword>
<dbReference type="AlphaFoldDB" id="A0A1D3TVK5"/>
<feature type="transmembrane region" description="Helical" evidence="7">
    <location>
        <begin position="20"/>
        <end position="46"/>
    </location>
</feature>
<evidence type="ECO:0000256" key="4">
    <source>
        <dbReference type="ARBA" id="ARBA00022692"/>
    </source>
</evidence>
<dbReference type="InterPro" id="IPR000515">
    <property type="entry name" value="MetI-like"/>
</dbReference>
<dbReference type="GO" id="GO:0005886">
    <property type="term" value="C:plasma membrane"/>
    <property type="evidence" value="ECO:0007669"/>
    <property type="project" value="UniProtKB-SubCell"/>
</dbReference>
<sequence length="307" mass="34484">MKSVNTTSSFRRYIKRDWQLYAMLLLPLIAVFIFKYGSFPGIVIAFKDYKILKGISGSDWAGFDVFLRAFRDKDFWLALKNTLVFNGLDLIVGFPMPIILAILLNEVRNKHFKKVSQTVLYLPHFLSWVIIAGVFTQLLSPETGMINILLSKLGFDAIPFLNKNLPWAVTYILVGVWQTMGWGTIIYLTAITGISDDMYEAATVDGAGRWQKIKYITLPSIKGTVIMMLIMNLGRIMASSFERCNAFGNPLVKDVQYQLSIFIYNKGLQSLDYSLATAVGVFQSLVGLLLVLAADRFAKSIGEEGII</sequence>
<reference evidence="9 10" key="1">
    <citation type="submission" date="2016-09" db="EMBL/GenBank/DDBJ databases">
        <authorList>
            <person name="Capua I."/>
            <person name="De Benedictis P."/>
            <person name="Joannis T."/>
            <person name="Lombin L.H."/>
            <person name="Cattoli G."/>
        </authorList>
    </citation>
    <scope>NUCLEOTIDE SEQUENCE [LARGE SCALE GENOMIC DNA]</scope>
    <source>
        <strain evidence="9 10">GluBS11</strain>
    </source>
</reference>
<dbReference type="GO" id="GO:0055085">
    <property type="term" value="P:transmembrane transport"/>
    <property type="evidence" value="ECO:0007669"/>
    <property type="project" value="InterPro"/>
</dbReference>
<dbReference type="STRING" id="1619234.SAMN05421730_101757"/>
<comment type="similarity">
    <text evidence="7">Belongs to the binding-protein-dependent transport system permease family.</text>
</comment>
<name>A0A1D3TVK5_9FIRM</name>
<dbReference type="InterPro" id="IPR050809">
    <property type="entry name" value="UgpAE/MalFG_permease"/>
</dbReference>
<keyword evidence="4 7" id="KW-0812">Transmembrane</keyword>
<dbReference type="PANTHER" id="PTHR43227">
    <property type="entry name" value="BLL4140 PROTEIN"/>
    <property type="match status" value="1"/>
</dbReference>